<dbReference type="EMBL" id="BKCP01007182">
    <property type="protein sequence ID" value="GER45565.1"/>
    <property type="molecule type" value="Genomic_DNA"/>
</dbReference>
<reference evidence="3" key="1">
    <citation type="journal article" date="2019" name="Curr. Biol.">
        <title>Genome Sequence of Striga asiatica Provides Insight into the Evolution of Plant Parasitism.</title>
        <authorList>
            <person name="Yoshida S."/>
            <person name="Kim S."/>
            <person name="Wafula E.K."/>
            <person name="Tanskanen J."/>
            <person name="Kim Y.M."/>
            <person name="Honaas L."/>
            <person name="Yang Z."/>
            <person name="Spallek T."/>
            <person name="Conn C.E."/>
            <person name="Ichihashi Y."/>
            <person name="Cheong K."/>
            <person name="Cui S."/>
            <person name="Der J.P."/>
            <person name="Gundlach H."/>
            <person name="Jiao Y."/>
            <person name="Hori C."/>
            <person name="Ishida J.K."/>
            <person name="Kasahara H."/>
            <person name="Kiba T."/>
            <person name="Kim M.S."/>
            <person name="Koo N."/>
            <person name="Laohavisit A."/>
            <person name="Lee Y.H."/>
            <person name="Lumba S."/>
            <person name="McCourt P."/>
            <person name="Mortimer J.C."/>
            <person name="Mutuku J.M."/>
            <person name="Nomura T."/>
            <person name="Sasaki-Sekimoto Y."/>
            <person name="Seto Y."/>
            <person name="Wang Y."/>
            <person name="Wakatake T."/>
            <person name="Sakakibara H."/>
            <person name="Demura T."/>
            <person name="Yamaguchi S."/>
            <person name="Yoneyama K."/>
            <person name="Manabe R.I."/>
            <person name="Nelson D.C."/>
            <person name="Schulman A.H."/>
            <person name="Timko M.P."/>
            <person name="dePamphilis C.W."/>
            <person name="Choi D."/>
            <person name="Shirasu K."/>
        </authorList>
    </citation>
    <scope>NUCLEOTIDE SEQUENCE [LARGE SCALE GENOMIC DNA]</scope>
    <source>
        <strain evidence="3">cv. UVA1</strain>
    </source>
</reference>
<sequence length="174" mass="19689">MPKKSKEYPHSSESESQGNFPHNRKQSRIDGRNQKMKRKLVQQEIGFSKQQAPIDDNHPISDDNFQNPSSNVLLIKKPISLLCTTPHPWLRHDTVLKVSAPVEGKKSSFHARLLHHRPFSRPVDLDCGGGRMTGESAGVRNRFLVGRRGAELAMALEARERRRAISCSRSGFTR</sequence>
<evidence type="ECO:0000313" key="3">
    <source>
        <dbReference type="Proteomes" id="UP000325081"/>
    </source>
</evidence>
<name>A0A5A7QJN0_STRAF</name>
<keyword evidence="2" id="KW-0489">Methyltransferase</keyword>
<feature type="compositionally biased region" description="Basic and acidic residues" evidence="1">
    <location>
        <begin position="1"/>
        <end position="13"/>
    </location>
</feature>
<keyword evidence="3" id="KW-1185">Reference proteome</keyword>
<protein>
    <submittedName>
        <fullName evidence="2">RNA methylase PF01170 family</fullName>
    </submittedName>
</protein>
<organism evidence="2 3">
    <name type="scientific">Striga asiatica</name>
    <name type="common">Asiatic witchweed</name>
    <name type="synonym">Buchnera asiatica</name>
    <dbReference type="NCBI Taxonomy" id="4170"/>
    <lineage>
        <taxon>Eukaryota</taxon>
        <taxon>Viridiplantae</taxon>
        <taxon>Streptophyta</taxon>
        <taxon>Embryophyta</taxon>
        <taxon>Tracheophyta</taxon>
        <taxon>Spermatophyta</taxon>
        <taxon>Magnoliopsida</taxon>
        <taxon>eudicotyledons</taxon>
        <taxon>Gunneridae</taxon>
        <taxon>Pentapetalae</taxon>
        <taxon>asterids</taxon>
        <taxon>lamiids</taxon>
        <taxon>Lamiales</taxon>
        <taxon>Orobanchaceae</taxon>
        <taxon>Buchnereae</taxon>
        <taxon>Striga</taxon>
    </lineage>
</organism>
<proteinExistence type="predicted"/>
<comment type="caution">
    <text evidence="2">The sequence shown here is derived from an EMBL/GenBank/DDBJ whole genome shotgun (WGS) entry which is preliminary data.</text>
</comment>
<dbReference type="AlphaFoldDB" id="A0A5A7QJN0"/>
<accession>A0A5A7QJN0</accession>
<evidence type="ECO:0000256" key="1">
    <source>
        <dbReference type="SAM" id="MobiDB-lite"/>
    </source>
</evidence>
<dbReference type="GO" id="GO:0008168">
    <property type="term" value="F:methyltransferase activity"/>
    <property type="evidence" value="ECO:0007669"/>
    <property type="project" value="UniProtKB-KW"/>
</dbReference>
<feature type="region of interest" description="Disordered" evidence="1">
    <location>
        <begin position="1"/>
        <end position="40"/>
    </location>
</feature>
<dbReference type="GO" id="GO:0032259">
    <property type="term" value="P:methylation"/>
    <property type="evidence" value="ECO:0007669"/>
    <property type="project" value="UniProtKB-KW"/>
</dbReference>
<dbReference type="Proteomes" id="UP000325081">
    <property type="component" value="Unassembled WGS sequence"/>
</dbReference>
<keyword evidence="2" id="KW-0808">Transferase</keyword>
<gene>
    <name evidence="2" type="ORF">STAS_22520</name>
</gene>
<evidence type="ECO:0000313" key="2">
    <source>
        <dbReference type="EMBL" id="GER45565.1"/>
    </source>
</evidence>